<keyword evidence="9 11" id="KW-0627">Porphyrin biosynthesis</keyword>
<comment type="caution">
    <text evidence="13">The sequence shown here is derived from an EMBL/GenBank/DDBJ whole genome shotgun (WGS) entry which is preliminary data.</text>
</comment>
<organism evidence="13 14">
    <name type="scientific">Ridgeia piscesae</name>
    <name type="common">Tubeworm</name>
    <dbReference type="NCBI Taxonomy" id="27915"/>
    <lineage>
        <taxon>Eukaryota</taxon>
        <taxon>Metazoa</taxon>
        <taxon>Spiralia</taxon>
        <taxon>Lophotrochozoa</taxon>
        <taxon>Annelida</taxon>
        <taxon>Polychaeta</taxon>
        <taxon>Sedentaria</taxon>
        <taxon>Canalipalpata</taxon>
        <taxon>Sabellida</taxon>
        <taxon>Siboglinidae</taxon>
        <taxon>Ridgeia</taxon>
    </lineage>
</organism>
<dbReference type="NCBIfam" id="TIGR00562">
    <property type="entry name" value="proto_IX_ox"/>
    <property type="match status" value="1"/>
</dbReference>
<evidence type="ECO:0000313" key="13">
    <source>
        <dbReference type="EMBL" id="KAK2193601.1"/>
    </source>
</evidence>
<evidence type="ECO:0000256" key="8">
    <source>
        <dbReference type="ARBA" id="ARBA00023133"/>
    </source>
</evidence>
<dbReference type="Pfam" id="PF01593">
    <property type="entry name" value="Amino_oxidase"/>
    <property type="match status" value="1"/>
</dbReference>
<keyword evidence="6 11" id="KW-0274">FAD</keyword>
<dbReference type="InterPro" id="IPR036188">
    <property type="entry name" value="FAD/NAD-bd_sf"/>
</dbReference>
<dbReference type="EMBL" id="JAODUO010000010">
    <property type="protein sequence ID" value="KAK2193601.1"/>
    <property type="molecule type" value="Genomic_DNA"/>
</dbReference>
<dbReference type="Proteomes" id="UP001209878">
    <property type="component" value="Unassembled WGS sequence"/>
</dbReference>
<dbReference type="FunFam" id="3.50.50.60:FF:000193">
    <property type="entry name" value="Protoporphyrinogen oxidase"/>
    <property type="match status" value="1"/>
</dbReference>
<evidence type="ECO:0000256" key="6">
    <source>
        <dbReference type="ARBA" id="ARBA00022827"/>
    </source>
</evidence>
<keyword evidence="8 11" id="KW-0350">Heme biosynthesis</keyword>
<evidence type="ECO:0000256" key="5">
    <source>
        <dbReference type="ARBA" id="ARBA00022630"/>
    </source>
</evidence>
<sequence length="486" mass="53738">MVTVAILGGGISGLSAAYYLGKLARSKTISKVILLEASSRLGGCIDTVRLDDGTIFERGPRSIRGQGAQGYNTLQLAEELGLSDHVLPIDRSHQATKNRFIYVNRELCRLPSGPGSLLMRQPPFSKSLVRLGWREPFVASHKVEDETIDSFFRRRFGDEIAKYAIDPLCRGIYSGSSQQLSMKACFPNLLEWEQQYHSVIKGALLAPKKKAPDAQGSRLVERYKSEHWSMWSLDTGLQKLPETLAMKLSQSDQVDICLDTPCTGLEFSDTTGKVKVKMSDKHEEVDYVFSALPARQFAVLLPSGHHQLAALLRHNPSVSVGVVNLQYEGNVLSTQGFGHLVPSCEPSNVLGVLYESCIFPVHNRPKGNNTRITCMMGGAWFKEMFGEADDVNTQEFGEIAAESIREQLHITKKPFRVIAGVVKNCIPQYQVGHTQSVQDMATYITQQSLPLSLIGASYDGVSINDCIHNTRLEVEKVLPSIEAMAH</sequence>
<comment type="function">
    <text evidence="1 11">Catalyzes the 6-electron oxidation of protoporphyrinogen-IX to form protoporphyrin-IX.</text>
</comment>
<evidence type="ECO:0000256" key="1">
    <source>
        <dbReference type="ARBA" id="ARBA00002600"/>
    </source>
</evidence>
<dbReference type="PANTHER" id="PTHR42923">
    <property type="entry name" value="PROTOPORPHYRINOGEN OXIDASE"/>
    <property type="match status" value="1"/>
</dbReference>
<dbReference type="AlphaFoldDB" id="A0AAD9ULB5"/>
<keyword evidence="7 11" id="KW-0560">Oxidoreductase</keyword>
<gene>
    <name evidence="13" type="ORF">NP493_11g07055</name>
</gene>
<evidence type="ECO:0000313" key="14">
    <source>
        <dbReference type="Proteomes" id="UP001209878"/>
    </source>
</evidence>
<comment type="cofactor">
    <cofactor evidence="11">
        <name>FAD</name>
        <dbReference type="ChEBI" id="CHEBI:57692"/>
    </cofactor>
    <text evidence="11">Binds 1 FAD per subunit.</text>
</comment>
<evidence type="ECO:0000256" key="4">
    <source>
        <dbReference type="ARBA" id="ARBA00012867"/>
    </source>
</evidence>
<dbReference type="InterPro" id="IPR050464">
    <property type="entry name" value="Zeta_carotene_desat/Oxidored"/>
</dbReference>
<keyword evidence="5 11" id="KW-0285">Flavoprotein</keyword>
<keyword evidence="14" id="KW-1185">Reference proteome</keyword>
<feature type="domain" description="Amine oxidase" evidence="12">
    <location>
        <begin position="11"/>
        <end position="476"/>
    </location>
</feature>
<evidence type="ECO:0000256" key="2">
    <source>
        <dbReference type="ARBA" id="ARBA00005073"/>
    </source>
</evidence>
<comment type="similarity">
    <text evidence="3 11">Belongs to the protoporphyrinogen/coproporphyrinogen oxidase family. Protoporphyrinogen oxidase subfamily.</text>
</comment>
<evidence type="ECO:0000256" key="11">
    <source>
        <dbReference type="RuleBase" id="RU367069"/>
    </source>
</evidence>
<protein>
    <recommendedName>
        <fullName evidence="4 11">Protoporphyrinogen oxidase</fullName>
        <ecNumber evidence="4 11">1.3.3.4</ecNumber>
    </recommendedName>
</protein>
<evidence type="ECO:0000256" key="3">
    <source>
        <dbReference type="ARBA" id="ARBA00010551"/>
    </source>
</evidence>
<comment type="subcellular location">
    <subcellularLocation>
        <location evidence="11">Mitochondrion inner membrane</location>
    </subcellularLocation>
</comment>
<evidence type="ECO:0000256" key="9">
    <source>
        <dbReference type="ARBA" id="ARBA00023244"/>
    </source>
</evidence>
<dbReference type="PANTHER" id="PTHR42923:SF3">
    <property type="entry name" value="PROTOPORPHYRINOGEN OXIDASE"/>
    <property type="match status" value="1"/>
</dbReference>
<evidence type="ECO:0000256" key="10">
    <source>
        <dbReference type="ARBA" id="ARBA00047554"/>
    </source>
</evidence>
<name>A0AAD9ULB5_RIDPI</name>
<dbReference type="EC" id="1.3.3.4" evidence="4 11"/>
<dbReference type="SUPFAM" id="SSF54373">
    <property type="entry name" value="FAD-linked reductases, C-terminal domain"/>
    <property type="match status" value="1"/>
</dbReference>
<reference evidence="13" key="1">
    <citation type="journal article" date="2023" name="Mol. Biol. Evol.">
        <title>Third-Generation Sequencing Reveals the Adaptive Role of the Epigenome in Three Deep-Sea Polychaetes.</title>
        <authorList>
            <person name="Perez M."/>
            <person name="Aroh O."/>
            <person name="Sun Y."/>
            <person name="Lan Y."/>
            <person name="Juniper S.K."/>
            <person name="Young C.R."/>
            <person name="Angers B."/>
            <person name="Qian P.Y."/>
        </authorList>
    </citation>
    <scope>NUCLEOTIDE SEQUENCE</scope>
    <source>
        <strain evidence="13">R07B-5</strain>
    </source>
</reference>
<proteinExistence type="inferred from homology"/>
<dbReference type="GO" id="GO:0004729">
    <property type="term" value="F:oxygen-dependent protoporphyrinogen oxidase activity"/>
    <property type="evidence" value="ECO:0007669"/>
    <property type="project" value="UniProtKB-UniRule"/>
</dbReference>
<evidence type="ECO:0000259" key="12">
    <source>
        <dbReference type="Pfam" id="PF01593"/>
    </source>
</evidence>
<evidence type="ECO:0000256" key="7">
    <source>
        <dbReference type="ARBA" id="ARBA00023002"/>
    </source>
</evidence>
<accession>A0AAD9ULB5</accession>
<dbReference type="InterPro" id="IPR004572">
    <property type="entry name" value="Protoporphyrinogen_oxidase"/>
</dbReference>
<dbReference type="GO" id="GO:0006782">
    <property type="term" value="P:protoporphyrinogen IX biosynthetic process"/>
    <property type="evidence" value="ECO:0007669"/>
    <property type="project" value="UniProtKB-UniRule"/>
</dbReference>
<comment type="pathway">
    <text evidence="2 11">Porphyrin-containing compound metabolism; protoporphyrin-IX biosynthesis; protoporphyrin-IX from protoporphyrinogen-IX: step 1/1.</text>
</comment>
<dbReference type="SUPFAM" id="SSF51905">
    <property type="entry name" value="FAD/NAD(P)-binding domain"/>
    <property type="match status" value="1"/>
</dbReference>
<dbReference type="Gene3D" id="3.50.50.60">
    <property type="entry name" value="FAD/NAD(P)-binding domain"/>
    <property type="match status" value="1"/>
</dbReference>
<dbReference type="InterPro" id="IPR002937">
    <property type="entry name" value="Amino_oxidase"/>
</dbReference>
<comment type="catalytic activity">
    <reaction evidence="10 11">
        <text>protoporphyrinogen IX + 3 O2 = protoporphyrin IX + 3 H2O2</text>
        <dbReference type="Rhea" id="RHEA:25576"/>
        <dbReference type="ChEBI" id="CHEBI:15379"/>
        <dbReference type="ChEBI" id="CHEBI:16240"/>
        <dbReference type="ChEBI" id="CHEBI:57306"/>
        <dbReference type="ChEBI" id="CHEBI:57307"/>
        <dbReference type="EC" id="1.3.3.4"/>
    </reaction>
</comment>
<dbReference type="GO" id="GO:0005743">
    <property type="term" value="C:mitochondrial inner membrane"/>
    <property type="evidence" value="ECO:0007669"/>
    <property type="project" value="UniProtKB-SubCell"/>
</dbReference>